<organism evidence="6 7">
    <name type="scientific">Nonomuraea cavernae</name>
    <dbReference type="NCBI Taxonomy" id="2045107"/>
    <lineage>
        <taxon>Bacteria</taxon>
        <taxon>Bacillati</taxon>
        <taxon>Actinomycetota</taxon>
        <taxon>Actinomycetes</taxon>
        <taxon>Streptosporangiales</taxon>
        <taxon>Streptosporangiaceae</taxon>
        <taxon>Nonomuraea</taxon>
    </lineage>
</organism>
<evidence type="ECO:0000256" key="3">
    <source>
        <dbReference type="ARBA" id="ARBA00023125"/>
    </source>
</evidence>
<accession>A0A917Z4U5</accession>
<comment type="similarity">
    <text evidence="1">Belongs to the LysR transcriptional regulatory family.</text>
</comment>
<dbReference type="PANTHER" id="PTHR30346:SF29">
    <property type="entry name" value="LYSR SUBSTRATE-BINDING"/>
    <property type="match status" value="1"/>
</dbReference>
<dbReference type="AlphaFoldDB" id="A0A917Z4U5"/>
<evidence type="ECO:0000256" key="1">
    <source>
        <dbReference type="ARBA" id="ARBA00009437"/>
    </source>
</evidence>
<dbReference type="SUPFAM" id="SSF46785">
    <property type="entry name" value="Winged helix' DNA-binding domain"/>
    <property type="match status" value="1"/>
</dbReference>
<dbReference type="PANTHER" id="PTHR30346">
    <property type="entry name" value="TRANSCRIPTIONAL DUAL REGULATOR HCAR-RELATED"/>
    <property type="match status" value="1"/>
</dbReference>
<protein>
    <submittedName>
        <fullName evidence="6">LysR family transcriptional regulator</fullName>
    </submittedName>
</protein>
<dbReference type="InterPro" id="IPR036388">
    <property type="entry name" value="WH-like_DNA-bd_sf"/>
</dbReference>
<proteinExistence type="inferred from homology"/>
<dbReference type="Proteomes" id="UP000646523">
    <property type="component" value="Unassembled WGS sequence"/>
</dbReference>
<reference evidence="6" key="2">
    <citation type="submission" date="2020-09" db="EMBL/GenBank/DDBJ databases">
        <authorList>
            <person name="Sun Q."/>
            <person name="Zhou Y."/>
        </authorList>
    </citation>
    <scope>NUCLEOTIDE SEQUENCE</scope>
    <source>
        <strain evidence="6">CGMCC 4.7368</strain>
    </source>
</reference>
<dbReference type="Gene3D" id="1.10.10.10">
    <property type="entry name" value="Winged helix-like DNA-binding domain superfamily/Winged helix DNA-binding domain"/>
    <property type="match status" value="1"/>
</dbReference>
<gene>
    <name evidence="6" type="ORF">GCM10012289_42700</name>
</gene>
<dbReference type="RefSeq" id="WP_189125911.1">
    <property type="nucleotide sequence ID" value="NZ_BMNH01000013.1"/>
</dbReference>
<dbReference type="Pfam" id="PF00126">
    <property type="entry name" value="HTH_1"/>
    <property type="match status" value="1"/>
</dbReference>
<evidence type="ECO:0000313" key="6">
    <source>
        <dbReference type="EMBL" id="GGO73098.1"/>
    </source>
</evidence>
<evidence type="ECO:0000256" key="4">
    <source>
        <dbReference type="ARBA" id="ARBA00023163"/>
    </source>
</evidence>
<dbReference type="EMBL" id="BMNH01000013">
    <property type="protein sequence ID" value="GGO73098.1"/>
    <property type="molecule type" value="Genomic_DNA"/>
</dbReference>
<dbReference type="InterPro" id="IPR036390">
    <property type="entry name" value="WH_DNA-bd_sf"/>
</dbReference>
<dbReference type="PROSITE" id="PS50931">
    <property type="entry name" value="HTH_LYSR"/>
    <property type="match status" value="1"/>
</dbReference>
<comment type="caution">
    <text evidence="6">The sequence shown here is derived from an EMBL/GenBank/DDBJ whole genome shotgun (WGS) entry which is preliminary data.</text>
</comment>
<keyword evidence="2" id="KW-0805">Transcription regulation</keyword>
<keyword evidence="7" id="KW-1185">Reference proteome</keyword>
<sequence length="292" mass="30963">MLDLWSLRVLHEVGRLGSFSAAAGELSMTQPAVSRQIATLERRAGVRLFDRLPRGVRPTDAGRAALDQAAEILDGVTLFETRLRAFAEAGAGRVRVSAFPSAATAYVPDRFRAFAALHPGVELSLTVRGGPDDPYAGLLAGQADVALLTSWDPEPGPGVELAPLMEDDLHVALARTHPLARGERVRLRDLADEAWIDGTHPDCLGPLSQLTTALGGPPRVSHLCDDWNGRQGLVAAGVGVMLYPSIAGRAALRADIRLLRPSPRLPSRRVLAALPSATPSPAVAAFVALLAR</sequence>
<dbReference type="Pfam" id="PF03466">
    <property type="entry name" value="LysR_substrate"/>
    <property type="match status" value="1"/>
</dbReference>
<reference evidence="6" key="1">
    <citation type="journal article" date="2014" name="Int. J. Syst. Evol. Microbiol.">
        <title>Complete genome sequence of Corynebacterium casei LMG S-19264T (=DSM 44701T), isolated from a smear-ripened cheese.</title>
        <authorList>
            <consortium name="US DOE Joint Genome Institute (JGI-PGF)"/>
            <person name="Walter F."/>
            <person name="Albersmeier A."/>
            <person name="Kalinowski J."/>
            <person name="Ruckert C."/>
        </authorList>
    </citation>
    <scope>NUCLEOTIDE SEQUENCE</scope>
    <source>
        <strain evidence="6">CGMCC 4.7368</strain>
    </source>
</reference>
<dbReference type="FunFam" id="1.10.10.10:FF:000001">
    <property type="entry name" value="LysR family transcriptional regulator"/>
    <property type="match status" value="1"/>
</dbReference>
<feature type="domain" description="HTH lysR-type" evidence="5">
    <location>
        <begin position="2"/>
        <end position="59"/>
    </location>
</feature>
<name>A0A917Z4U5_9ACTN</name>
<evidence type="ECO:0000256" key="2">
    <source>
        <dbReference type="ARBA" id="ARBA00023015"/>
    </source>
</evidence>
<dbReference type="SUPFAM" id="SSF53850">
    <property type="entry name" value="Periplasmic binding protein-like II"/>
    <property type="match status" value="1"/>
</dbReference>
<dbReference type="Gene3D" id="3.40.190.10">
    <property type="entry name" value="Periplasmic binding protein-like II"/>
    <property type="match status" value="2"/>
</dbReference>
<dbReference type="GO" id="GO:0003700">
    <property type="term" value="F:DNA-binding transcription factor activity"/>
    <property type="evidence" value="ECO:0007669"/>
    <property type="project" value="InterPro"/>
</dbReference>
<dbReference type="InterPro" id="IPR005119">
    <property type="entry name" value="LysR_subst-bd"/>
</dbReference>
<dbReference type="GO" id="GO:0003677">
    <property type="term" value="F:DNA binding"/>
    <property type="evidence" value="ECO:0007669"/>
    <property type="project" value="UniProtKB-KW"/>
</dbReference>
<dbReference type="PRINTS" id="PR00039">
    <property type="entry name" value="HTHLYSR"/>
</dbReference>
<evidence type="ECO:0000313" key="7">
    <source>
        <dbReference type="Proteomes" id="UP000646523"/>
    </source>
</evidence>
<keyword evidence="4" id="KW-0804">Transcription</keyword>
<dbReference type="InterPro" id="IPR000847">
    <property type="entry name" value="LysR_HTH_N"/>
</dbReference>
<dbReference type="GO" id="GO:0032993">
    <property type="term" value="C:protein-DNA complex"/>
    <property type="evidence" value="ECO:0007669"/>
    <property type="project" value="TreeGrafter"/>
</dbReference>
<evidence type="ECO:0000259" key="5">
    <source>
        <dbReference type="PROSITE" id="PS50931"/>
    </source>
</evidence>
<keyword evidence="3" id="KW-0238">DNA-binding</keyword>